<feature type="transmembrane region" description="Helical" evidence="1">
    <location>
        <begin position="212"/>
        <end position="232"/>
    </location>
</feature>
<dbReference type="PANTHER" id="PTHR36840:SF1">
    <property type="entry name" value="BLL5714 PROTEIN"/>
    <property type="match status" value="1"/>
</dbReference>
<feature type="transmembrane region" description="Helical" evidence="1">
    <location>
        <begin position="341"/>
        <end position="359"/>
    </location>
</feature>
<feature type="transmembrane region" description="Helical" evidence="1">
    <location>
        <begin position="21"/>
        <end position="39"/>
    </location>
</feature>
<name>A0A1C3N2Z2_9ACTN</name>
<feature type="transmembrane region" description="Helical" evidence="1">
    <location>
        <begin position="87"/>
        <end position="107"/>
    </location>
</feature>
<feature type="transmembrane region" description="Helical" evidence="1">
    <location>
        <begin position="59"/>
        <end position="80"/>
    </location>
</feature>
<organism evidence="2 3">
    <name type="scientific">Micromonospora krabiensis</name>
    <dbReference type="NCBI Taxonomy" id="307121"/>
    <lineage>
        <taxon>Bacteria</taxon>
        <taxon>Bacillati</taxon>
        <taxon>Actinomycetota</taxon>
        <taxon>Actinomycetes</taxon>
        <taxon>Micromonosporales</taxon>
        <taxon>Micromonosporaceae</taxon>
        <taxon>Micromonospora</taxon>
    </lineage>
</organism>
<dbReference type="STRING" id="307121.GA0070620_2434"/>
<feature type="transmembrane region" description="Helical" evidence="1">
    <location>
        <begin position="171"/>
        <end position="191"/>
    </location>
</feature>
<keyword evidence="1" id="KW-0472">Membrane</keyword>
<feature type="transmembrane region" description="Helical" evidence="1">
    <location>
        <begin position="279"/>
        <end position="302"/>
    </location>
</feature>
<feature type="transmembrane region" description="Helical" evidence="1">
    <location>
        <begin position="238"/>
        <end position="258"/>
    </location>
</feature>
<dbReference type="EMBL" id="LT598496">
    <property type="protein sequence ID" value="SBV26937.1"/>
    <property type="molecule type" value="Genomic_DNA"/>
</dbReference>
<protein>
    <submittedName>
        <fullName evidence="2">Low temperature requirement protein LtrA</fullName>
    </submittedName>
</protein>
<feature type="transmembrane region" description="Helical" evidence="1">
    <location>
        <begin position="365"/>
        <end position="385"/>
    </location>
</feature>
<reference evidence="3" key="1">
    <citation type="submission" date="2016-06" db="EMBL/GenBank/DDBJ databases">
        <authorList>
            <person name="Varghese N."/>
        </authorList>
    </citation>
    <scope>NUCLEOTIDE SEQUENCE [LARGE SCALE GENOMIC DNA]</scope>
    <source>
        <strain evidence="3">DSM 45344</strain>
    </source>
</reference>
<dbReference type="AlphaFoldDB" id="A0A1C3N2Z2"/>
<dbReference type="PANTHER" id="PTHR36840">
    <property type="entry name" value="BLL5714 PROTEIN"/>
    <property type="match status" value="1"/>
</dbReference>
<dbReference type="Pfam" id="PF06772">
    <property type="entry name" value="LtrA"/>
    <property type="match status" value="1"/>
</dbReference>
<gene>
    <name evidence="2" type="ORF">GA0070620_2434</name>
</gene>
<proteinExistence type="predicted"/>
<keyword evidence="3" id="KW-1185">Reference proteome</keyword>
<feature type="transmembrane region" description="Helical" evidence="1">
    <location>
        <begin position="314"/>
        <end position="334"/>
    </location>
</feature>
<feature type="transmembrane region" description="Helical" evidence="1">
    <location>
        <begin position="113"/>
        <end position="135"/>
    </location>
</feature>
<dbReference type="RefSeq" id="WP_157741598.1">
    <property type="nucleotide sequence ID" value="NZ_JBHRWG010000003.1"/>
</dbReference>
<evidence type="ECO:0000256" key="1">
    <source>
        <dbReference type="SAM" id="Phobius"/>
    </source>
</evidence>
<evidence type="ECO:0000313" key="2">
    <source>
        <dbReference type="EMBL" id="SBV26937.1"/>
    </source>
</evidence>
<keyword evidence="1" id="KW-0812">Transmembrane</keyword>
<evidence type="ECO:0000313" key="3">
    <source>
        <dbReference type="Proteomes" id="UP000199393"/>
    </source>
</evidence>
<feature type="transmembrane region" description="Helical" evidence="1">
    <location>
        <begin position="147"/>
        <end position="165"/>
    </location>
</feature>
<dbReference type="InterPro" id="IPR010640">
    <property type="entry name" value="Low_temperature_requirement_A"/>
</dbReference>
<accession>A0A1C3N2Z2</accession>
<keyword evidence="1" id="KW-1133">Transmembrane helix</keyword>
<dbReference type="OrthoDB" id="7698234at2"/>
<sequence>MLTPSGTRQFGEAVVPRGATVLELLFDIVYVFALARLAGRVADDLTIVRHTLLSEAGQTVLFFVAMWMIWSLNALMASIYDPRRADIQVALLATMFGTLVLAVTLPQAFGERGLIFCVTYVVVQVGRPLYLTLALRRQDEWRQPARVLAWHGVSGIFWLVGGAFSGLGRGVLWTVALAIEVLGSALSWPFPRLGMTRHGYTRVDYDHLAERYNQFFMIALAEIVLETGAAVSFPGFSLMRSIVLVAAFVIVVAFWRIYFYHVGSGRPRDSVTSGAALRVTHWSSFSLLLIVGGVICTAVGLGQVVEHPDPPIDWALVVVIFGGPALFLIGRFYLESPRRERCLAMSLGLPALGVAALVVLRLPPFAAAVAVATILAGVAVADWLIHRRGPETNPPL</sequence>
<dbReference type="Proteomes" id="UP000199393">
    <property type="component" value="Chromosome I"/>
</dbReference>
<dbReference type="PATRIC" id="fig|307121.4.peg.2496"/>